<proteinExistence type="predicted"/>
<sequence length="135" mass="15161">MNAAIVTTELATFLEDLKSADLVGISFLAPNLGLRLEFTFGPEAGHVAFEFYRLVNLVLSQPINSDDEDWCFWVGEVELKPVAVNNHADLSAEPYYFENSSLTYNSTLFNFRLLGDICIDLVCQEYKIVGMEILV</sequence>
<gene>
    <name evidence="1" type="ORF">ENR15_00750</name>
</gene>
<name>A0A7C3ZTH7_9CYAN</name>
<comment type="caution">
    <text evidence="1">The sequence shown here is derived from an EMBL/GenBank/DDBJ whole genome shotgun (WGS) entry which is preliminary data.</text>
</comment>
<dbReference type="EMBL" id="DSPX01000004">
    <property type="protein sequence ID" value="HGF99227.1"/>
    <property type="molecule type" value="Genomic_DNA"/>
</dbReference>
<reference evidence="1" key="1">
    <citation type="journal article" date="2020" name="mSystems">
        <title>Genome- and Community-Level Interaction Insights into Carbon Utilization and Element Cycling Functions of Hydrothermarchaeota in Hydrothermal Sediment.</title>
        <authorList>
            <person name="Zhou Z."/>
            <person name="Liu Y."/>
            <person name="Xu W."/>
            <person name="Pan J."/>
            <person name="Luo Z.H."/>
            <person name="Li M."/>
        </authorList>
    </citation>
    <scope>NUCLEOTIDE SEQUENCE [LARGE SCALE GENOMIC DNA]</scope>
    <source>
        <strain evidence="1">SpSt-374</strain>
    </source>
</reference>
<organism evidence="1">
    <name type="scientific">Planktothricoides sp. SpSt-374</name>
    <dbReference type="NCBI Taxonomy" id="2282167"/>
    <lineage>
        <taxon>Bacteria</taxon>
        <taxon>Bacillati</taxon>
        <taxon>Cyanobacteriota</taxon>
        <taxon>Cyanophyceae</taxon>
        <taxon>Oscillatoriophycideae</taxon>
        <taxon>Oscillatoriales</taxon>
        <taxon>Oscillatoriaceae</taxon>
        <taxon>Planktothricoides</taxon>
    </lineage>
</organism>
<dbReference type="AlphaFoldDB" id="A0A7C3ZTH7"/>
<evidence type="ECO:0000313" key="1">
    <source>
        <dbReference type="EMBL" id="HGF99227.1"/>
    </source>
</evidence>
<protein>
    <submittedName>
        <fullName evidence="1">Uncharacterized protein</fullName>
    </submittedName>
</protein>
<accession>A0A7C3ZTH7</accession>